<dbReference type="OrthoDB" id="10253383at2759"/>
<dbReference type="AlphaFoldDB" id="A0A6A5BHX5"/>
<evidence type="ECO:0000256" key="5">
    <source>
        <dbReference type="ARBA" id="ARBA00022989"/>
    </source>
</evidence>
<dbReference type="VEuPathDB" id="AmoebaDB:NF0106870"/>
<keyword evidence="10" id="KW-0407">Ion channel</keyword>
<evidence type="ECO:0000256" key="10">
    <source>
        <dbReference type="ARBA" id="ARBA00023303"/>
    </source>
</evidence>
<comment type="subcellular location">
    <subcellularLocation>
        <location evidence="1">Membrane</location>
        <topology evidence="1">Multi-pass membrane protein</topology>
    </subcellularLocation>
</comment>
<keyword evidence="14" id="KW-1185">Reference proteome</keyword>
<reference evidence="13 14" key="1">
    <citation type="journal article" date="2019" name="Sci. Rep.">
        <title>Nanopore sequencing improves the draft genome of the human pathogenic amoeba Naegleria fowleri.</title>
        <authorList>
            <person name="Liechti N."/>
            <person name="Schurch N."/>
            <person name="Bruggmann R."/>
            <person name="Wittwer M."/>
        </authorList>
    </citation>
    <scope>NUCLEOTIDE SEQUENCE [LARGE SCALE GENOMIC DNA]</scope>
    <source>
        <strain evidence="13 14">ATCC 30894</strain>
    </source>
</reference>
<evidence type="ECO:0000256" key="3">
    <source>
        <dbReference type="ARBA" id="ARBA00022461"/>
    </source>
</evidence>
<accession>A0A6A5BHX5</accession>
<evidence type="ECO:0000313" key="13">
    <source>
        <dbReference type="EMBL" id="KAF0974051.1"/>
    </source>
</evidence>
<dbReference type="GO" id="GO:0015280">
    <property type="term" value="F:ligand-gated sodium channel activity"/>
    <property type="evidence" value="ECO:0007669"/>
    <property type="project" value="TreeGrafter"/>
</dbReference>
<keyword evidence="6" id="KW-0915">Sodium</keyword>
<feature type="region of interest" description="Disordered" evidence="11">
    <location>
        <begin position="18"/>
        <end position="37"/>
    </location>
</feature>
<evidence type="ECO:0000256" key="9">
    <source>
        <dbReference type="ARBA" id="ARBA00023201"/>
    </source>
</evidence>
<dbReference type="GeneID" id="68113879"/>
<evidence type="ECO:0000256" key="4">
    <source>
        <dbReference type="ARBA" id="ARBA00022692"/>
    </source>
</evidence>
<keyword evidence="5 12" id="KW-1133">Transmembrane helix</keyword>
<feature type="compositionally biased region" description="Low complexity" evidence="11">
    <location>
        <begin position="23"/>
        <end position="35"/>
    </location>
</feature>
<keyword evidence="3" id="KW-0894">Sodium channel</keyword>
<dbReference type="RefSeq" id="XP_044558764.1">
    <property type="nucleotide sequence ID" value="XM_044710320.1"/>
</dbReference>
<evidence type="ECO:0000256" key="7">
    <source>
        <dbReference type="ARBA" id="ARBA00023065"/>
    </source>
</evidence>
<feature type="transmembrane region" description="Helical" evidence="12">
    <location>
        <begin position="71"/>
        <end position="91"/>
    </location>
</feature>
<comment type="caution">
    <text evidence="13">The sequence shown here is derived from an EMBL/GenBank/DDBJ whole genome shotgun (WGS) entry which is preliminary data.</text>
</comment>
<evidence type="ECO:0000256" key="8">
    <source>
        <dbReference type="ARBA" id="ARBA00023136"/>
    </source>
</evidence>
<keyword evidence="8 12" id="KW-0472">Membrane</keyword>
<dbReference type="EMBL" id="VFQX01000053">
    <property type="protein sequence ID" value="KAF0974051.1"/>
    <property type="molecule type" value="Genomic_DNA"/>
</dbReference>
<keyword evidence="2" id="KW-0813">Transport</keyword>
<organism evidence="13 14">
    <name type="scientific">Naegleria fowleri</name>
    <name type="common">Brain eating amoeba</name>
    <dbReference type="NCBI Taxonomy" id="5763"/>
    <lineage>
        <taxon>Eukaryota</taxon>
        <taxon>Discoba</taxon>
        <taxon>Heterolobosea</taxon>
        <taxon>Tetramitia</taxon>
        <taxon>Eutetramitia</taxon>
        <taxon>Vahlkampfiidae</taxon>
        <taxon>Naegleria</taxon>
    </lineage>
</organism>
<dbReference type="GO" id="GO:0005886">
    <property type="term" value="C:plasma membrane"/>
    <property type="evidence" value="ECO:0007669"/>
    <property type="project" value="TreeGrafter"/>
</dbReference>
<keyword evidence="4 12" id="KW-0812">Transmembrane</keyword>
<evidence type="ECO:0000256" key="12">
    <source>
        <dbReference type="SAM" id="Phobius"/>
    </source>
</evidence>
<proteinExistence type="predicted"/>
<keyword evidence="7" id="KW-0406">Ion transport</keyword>
<dbReference type="Gene3D" id="2.60.470.10">
    <property type="entry name" value="Acid-sensing ion channels like domains"/>
    <property type="match status" value="1"/>
</dbReference>
<protein>
    <submittedName>
        <fullName evidence="13">Uncharacterized protein</fullName>
    </submittedName>
</protein>
<name>A0A6A5BHX5_NAEFO</name>
<evidence type="ECO:0000256" key="1">
    <source>
        <dbReference type="ARBA" id="ARBA00004141"/>
    </source>
</evidence>
<dbReference type="PANTHER" id="PTHR11690">
    <property type="entry name" value="AMILORIDE-SENSITIVE SODIUM CHANNEL-RELATED"/>
    <property type="match status" value="1"/>
</dbReference>
<evidence type="ECO:0000256" key="2">
    <source>
        <dbReference type="ARBA" id="ARBA00022448"/>
    </source>
</evidence>
<sequence>MAEFDQQLDNVVALDQQAENESNKQSGNSSDSSRSIPTVNSQTQLNQAYDANVIPVQAIVTKRSMKCSFTVGEAITFVAWIIVIGFCIWYVTKSVGQFQDAQVSPSTSLALIETVPLAYPAVTICNWNAMYDCAYCNLTLLYATIVVNGSVIDVDLPYEYRHIEQEGQYFSCYVFNNNSDNPLSAQATGYGGTISLAFNVPPVPQDRDARFGLQVSFHEIGTTPNVFAETNFAVREVDNYFVLTKYSTIHLKPSEQFPDGVEMVWASTLSTVRLTDIRDNVVVISFAYNTLNENKIAEIITYTLESLAGEVAGMIGMMMGIDALKMLRGILEVPYAIHQKSARGIWDVFN</sequence>
<dbReference type="VEuPathDB" id="AmoebaDB:FDP41_006661"/>
<evidence type="ECO:0000313" key="14">
    <source>
        <dbReference type="Proteomes" id="UP000444721"/>
    </source>
</evidence>
<dbReference type="VEuPathDB" id="AmoebaDB:NfTy_074370"/>
<evidence type="ECO:0000256" key="11">
    <source>
        <dbReference type="SAM" id="MobiDB-lite"/>
    </source>
</evidence>
<dbReference type="InterPro" id="IPR001873">
    <property type="entry name" value="ENaC"/>
</dbReference>
<evidence type="ECO:0000256" key="6">
    <source>
        <dbReference type="ARBA" id="ARBA00023053"/>
    </source>
</evidence>
<keyword evidence="9" id="KW-0739">Sodium transport</keyword>
<gene>
    <name evidence="13" type="ORF">FDP41_006661</name>
</gene>
<dbReference type="Proteomes" id="UP000444721">
    <property type="component" value="Unassembled WGS sequence"/>
</dbReference>